<keyword evidence="3" id="KW-1185">Reference proteome</keyword>
<reference evidence="2 3" key="1">
    <citation type="journal article" date="2021" name="Elife">
        <title>Chloroplast acquisition without the gene transfer in kleptoplastic sea slugs, Plakobranchus ocellatus.</title>
        <authorList>
            <person name="Maeda T."/>
            <person name="Takahashi S."/>
            <person name="Yoshida T."/>
            <person name="Shimamura S."/>
            <person name="Takaki Y."/>
            <person name="Nagai Y."/>
            <person name="Toyoda A."/>
            <person name="Suzuki Y."/>
            <person name="Arimoto A."/>
            <person name="Ishii H."/>
            <person name="Satoh N."/>
            <person name="Nishiyama T."/>
            <person name="Hasebe M."/>
            <person name="Maruyama T."/>
            <person name="Minagawa J."/>
            <person name="Obokata J."/>
            <person name="Shigenobu S."/>
        </authorList>
    </citation>
    <scope>NUCLEOTIDE SEQUENCE [LARGE SCALE GENOMIC DNA]</scope>
</reference>
<accession>A0AAV4BMX5</accession>
<evidence type="ECO:0000256" key="1">
    <source>
        <dbReference type="SAM" id="MobiDB-lite"/>
    </source>
</evidence>
<organism evidence="2 3">
    <name type="scientific">Plakobranchus ocellatus</name>
    <dbReference type="NCBI Taxonomy" id="259542"/>
    <lineage>
        <taxon>Eukaryota</taxon>
        <taxon>Metazoa</taxon>
        <taxon>Spiralia</taxon>
        <taxon>Lophotrochozoa</taxon>
        <taxon>Mollusca</taxon>
        <taxon>Gastropoda</taxon>
        <taxon>Heterobranchia</taxon>
        <taxon>Euthyneura</taxon>
        <taxon>Panpulmonata</taxon>
        <taxon>Sacoglossa</taxon>
        <taxon>Placobranchoidea</taxon>
        <taxon>Plakobranchidae</taxon>
        <taxon>Plakobranchus</taxon>
    </lineage>
</organism>
<gene>
    <name evidence="2" type="ORF">PoB_004678700</name>
</gene>
<sequence length="137" mass="15397">MTQQARWRDCEGRGHIRLAWAVGGCSLWIGEKMVLREGLAVIGLYRVGERERESERGGRENRIPMTWLYGGKERGLVSFSFKASPEEDDLRLSGPPANHGASSGAQICDRWGIADLRPDSLSTDPPTPRKGERYKER</sequence>
<proteinExistence type="predicted"/>
<feature type="region of interest" description="Disordered" evidence="1">
    <location>
        <begin position="116"/>
        <end position="137"/>
    </location>
</feature>
<protein>
    <submittedName>
        <fullName evidence="2">Uncharacterized protein</fullName>
    </submittedName>
</protein>
<dbReference type="Proteomes" id="UP000735302">
    <property type="component" value="Unassembled WGS sequence"/>
</dbReference>
<dbReference type="AlphaFoldDB" id="A0AAV4BMX5"/>
<evidence type="ECO:0000313" key="2">
    <source>
        <dbReference type="EMBL" id="GFO20282.1"/>
    </source>
</evidence>
<name>A0AAV4BMX5_9GAST</name>
<evidence type="ECO:0000313" key="3">
    <source>
        <dbReference type="Proteomes" id="UP000735302"/>
    </source>
</evidence>
<feature type="compositionally biased region" description="Basic and acidic residues" evidence="1">
    <location>
        <begin position="127"/>
        <end position="137"/>
    </location>
</feature>
<dbReference type="EMBL" id="BLXT01005154">
    <property type="protein sequence ID" value="GFO20282.1"/>
    <property type="molecule type" value="Genomic_DNA"/>
</dbReference>
<comment type="caution">
    <text evidence="2">The sequence shown here is derived from an EMBL/GenBank/DDBJ whole genome shotgun (WGS) entry which is preliminary data.</text>
</comment>